<dbReference type="Pfam" id="PF25683">
    <property type="entry name" value="URGCP_GTPase"/>
    <property type="match status" value="1"/>
</dbReference>
<organism evidence="3 4">
    <name type="scientific">Didymodactylos carnosus</name>
    <dbReference type="NCBI Taxonomy" id="1234261"/>
    <lineage>
        <taxon>Eukaryota</taxon>
        <taxon>Metazoa</taxon>
        <taxon>Spiralia</taxon>
        <taxon>Gnathifera</taxon>
        <taxon>Rotifera</taxon>
        <taxon>Eurotatoria</taxon>
        <taxon>Bdelloidea</taxon>
        <taxon>Philodinida</taxon>
        <taxon>Philodinidae</taxon>
        <taxon>Didymodactylos</taxon>
    </lineage>
</organism>
<dbReference type="EMBL" id="CAJOBA010058378">
    <property type="protein sequence ID" value="CAF4307516.1"/>
    <property type="molecule type" value="Genomic_DNA"/>
</dbReference>
<dbReference type="PANTHER" id="PTHR22796:SF1">
    <property type="entry name" value="VWFA DOMAIN-CONTAINING PROTEIN"/>
    <property type="match status" value="1"/>
</dbReference>
<dbReference type="PROSITE" id="PS51717">
    <property type="entry name" value="G_VLIG"/>
    <property type="match status" value="1"/>
</dbReference>
<dbReference type="PANTHER" id="PTHR22796">
    <property type="entry name" value="URG4-RELATED"/>
    <property type="match status" value="1"/>
</dbReference>
<dbReference type="GO" id="GO:0005525">
    <property type="term" value="F:GTP binding"/>
    <property type="evidence" value="ECO:0007669"/>
    <property type="project" value="InterPro"/>
</dbReference>
<feature type="non-terminal residue" evidence="3">
    <location>
        <position position="86"/>
    </location>
</feature>
<dbReference type="Gene3D" id="3.40.50.300">
    <property type="entry name" value="P-loop containing nucleotide triphosphate hydrolases"/>
    <property type="match status" value="1"/>
</dbReference>
<dbReference type="InterPro" id="IPR030383">
    <property type="entry name" value="G_VLIG_dom"/>
</dbReference>
<evidence type="ECO:0000313" key="2">
    <source>
        <dbReference type="EMBL" id="CAF1520576.1"/>
    </source>
</evidence>
<protein>
    <recommendedName>
        <fullName evidence="1">VLIG-type G domain-containing protein</fullName>
    </recommendedName>
</protein>
<evidence type="ECO:0000313" key="4">
    <source>
        <dbReference type="Proteomes" id="UP000682733"/>
    </source>
</evidence>
<evidence type="ECO:0000313" key="3">
    <source>
        <dbReference type="EMBL" id="CAF4307516.1"/>
    </source>
</evidence>
<evidence type="ECO:0000259" key="1">
    <source>
        <dbReference type="PROSITE" id="PS51717"/>
    </source>
</evidence>
<accession>A0A8S2TU10</accession>
<dbReference type="Proteomes" id="UP000682733">
    <property type="component" value="Unassembled WGS sequence"/>
</dbReference>
<dbReference type="InterPro" id="IPR027417">
    <property type="entry name" value="P-loop_NTPase"/>
</dbReference>
<gene>
    <name evidence="2" type="ORF">OVA965_LOCUS37768</name>
    <name evidence="3" type="ORF">TMI583_LOCUS38883</name>
</gene>
<dbReference type="Proteomes" id="UP000677228">
    <property type="component" value="Unassembled WGS sequence"/>
</dbReference>
<dbReference type="EMBL" id="CAJNOK010036242">
    <property type="protein sequence ID" value="CAF1520576.1"/>
    <property type="molecule type" value="Genomic_DNA"/>
</dbReference>
<reference evidence="3" key="1">
    <citation type="submission" date="2021-02" db="EMBL/GenBank/DDBJ databases">
        <authorList>
            <person name="Nowell W R."/>
        </authorList>
    </citation>
    <scope>NUCLEOTIDE SEQUENCE</scope>
</reference>
<name>A0A8S2TU10_9BILA</name>
<dbReference type="AlphaFoldDB" id="A0A8S2TU10"/>
<feature type="domain" description="VLIG-type G" evidence="1">
    <location>
        <begin position="18"/>
        <end position="86"/>
    </location>
</feature>
<dbReference type="SUPFAM" id="SSF52540">
    <property type="entry name" value="P-loop containing nucleoside triphosphate hydrolases"/>
    <property type="match status" value="1"/>
</dbReference>
<sequence length="86" mass="9555">MAAQYLIDGFPIELLGGDAGMTCDKWVGVQSSDKSTLLNMMLGVRFRSSAGQCTRGVNIQLIKVEDRDEYDYMLLMDTEGNDKETP</sequence>
<proteinExistence type="predicted"/>
<comment type="caution">
    <text evidence="3">The sequence shown here is derived from an EMBL/GenBank/DDBJ whole genome shotgun (WGS) entry which is preliminary data.</text>
</comment>